<evidence type="ECO:0000256" key="4">
    <source>
        <dbReference type="SAM" id="SignalP"/>
    </source>
</evidence>
<evidence type="ECO:0000259" key="5">
    <source>
        <dbReference type="Pfam" id="PF00496"/>
    </source>
</evidence>
<dbReference type="PANTHER" id="PTHR30290:SF9">
    <property type="entry name" value="OLIGOPEPTIDE-BINDING PROTEIN APPA"/>
    <property type="match status" value="1"/>
</dbReference>
<sequence length="761" mass="84490">MRKKRLMALLLSGVMAATMFSVPVFAEEADTETATEGKDTGSDTPLVVGQTNFSEKFSGFFCEAVPDQQIADIVGAYLFDTDRSGAVIYNGIEGETHEYNGTDYTYTGLSDVTVTQNEDTTVYNFKLRDDVTFSDGEPLTADDLIFTLYVFADTDYDGGATLYSTNIKGLKNYRLNSTVADSITDEDVENVLNDMPDELAEKVKSDLIMPLLSSEYDWAESDWESYKEDYQVNSAAEFFVMLYAKDQDYSADDKDRDTILNDIADQYGTDYKALAAAYGDEAYFDEDVTNLATEYLVEQKTAAGEGEEVTNIEGIKKINDYEVEVTTDGFSATTLYNLGVIVEPLHYYGDTSLYDYDNNKFGFTKGDLSSIREKGNTPLGAGPYKFVKYENKTVYLEANESYYKGAPKIKNLQWRETSEADKIAGVQQGTIDLSDPSGSKSAFEQIESINGNGSLNGDKIMTNTTDNLGYGYIGLNAATINVGNEPGSDASKNLRKAITTILSVYRDVSIDSYYGDAASVINYPISNTSWAAPQKSDADYQVAYSVDVEGNPIYTDEMTDDEKFDAALQASLGYFEAAGYTVEDGKLTAAPEGAKLTYEMTIGASGSGDHPSFAILTDAKQALEKIGFTLEINDVTDANIMWDKLNAGTAEMWAAAWQATVDPDMYQIYHSDSVKSNYYHINDATLDQDIIDARSSADQEYRKSVYKQCLDIILDWAVEVPIYQRQNCIIYSPERLNADTFTKDVSTFYYWYKDIETMEMN</sequence>
<comment type="caution">
    <text evidence="6">The sequence shown here is derived from an EMBL/GenBank/DDBJ whole genome shotgun (WGS) entry which is preliminary data.</text>
</comment>
<dbReference type="CDD" id="cd00995">
    <property type="entry name" value="PBP2_NikA_DppA_OppA_like"/>
    <property type="match status" value="1"/>
</dbReference>
<keyword evidence="3 4" id="KW-0732">Signal</keyword>
<evidence type="ECO:0000256" key="2">
    <source>
        <dbReference type="ARBA" id="ARBA00022448"/>
    </source>
</evidence>
<keyword evidence="2" id="KW-0813">Transport</keyword>
<proteinExistence type="inferred from homology"/>
<evidence type="ECO:0000256" key="1">
    <source>
        <dbReference type="ARBA" id="ARBA00005695"/>
    </source>
</evidence>
<dbReference type="Proteomes" id="UP001652409">
    <property type="component" value="Unassembled WGS sequence"/>
</dbReference>
<dbReference type="InterPro" id="IPR000914">
    <property type="entry name" value="SBP_5_dom"/>
</dbReference>
<name>A0ABT2TXF0_9FIRM</name>
<feature type="signal peptide" evidence="4">
    <location>
        <begin position="1"/>
        <end position="26"/>
    </location>
</feature>
<dbReference type="SUPFAM" id="SSF53850">
    <property type="entry name" value="Periplasmic binding protein-like II"/>
    <property type="match status" value="1"/>
</dbReference>
<dbReference type="EMBL" id="JAOQJL010000043">
    <property type="protein sequence ID" value="MCU6766890.1"/>
    <property type="molecule type" value="Genomic_DNA"/>
</dbReference>
<dbReference type="PANTHER" id="PTHR30290">
    <property type="entry name" value="PERIPLASMIC BINDING COMPONENT OF ABC TRANSPORTER"/>
    <property type="match status" value="1"/>
</dbReference>
<dbReference type="Pfam" id="PF00496">
    <property type="entry name" value="SBP_bac_5"/>
    <property type="match status" value="2"/>
</dbReference>
<comment type="similarity">
    <text evidence="1">Belongs to the bacterial solute-binding protein 5 family.</text>
</comment>
<feature type="domain" description="Solute-binding protein family 5" evidence="5">
    <location>
        <begin position="294"/>
        <end position="673"/>
    </location>
</feature>
<protein>
    <submittedName>
        <fullName evidence="6">ABC transporter substrate-binding protein</fullName>
    </submittedName>
</protein>
<evidence type="ECO:0000256" key="3">
    <source>
        <dbReference type="ARBA" id="ARBA00022729"/>
    </source>
</evidence>
<accession>A0ABT2TXF0</accession>
<dbReference type="Gene3D" id="3.10.105.10">
    <property type="entry name" value="Dipeptide-binding Protein, Domain 3"/>
    <property type="match status" value="1"/>
</dbReference>
<organism evidence="6 7">
    <name type="scientific">Blautia ammoniilytica</name>
    <dbReference type="NCBI Taxonomy" id="2981782"/>
    <lineage>
        <taxon>Bacteria</taxon>
        <taxon>Bacillati</taxon>
        <taxon>Bacillota</taxon>
        <taxon>Clostridia</taxon>
        <taxon>Lachnospirales</taxon>
        <taxon>Lachnospiraceae</taxon>
        <taxon>Blautia</taxon>
    </lineage>
</organism>
<feature type="domain" description="Solute-binding protein family 5" evidence="5">
    <location>
        <begin position="115"/>
        <end position="197"/>
    </location>
</feature>
<evidence type="ECO:0000313" key="7">
    <source>
        <dbReference type="Proteomes" id="UP001652409"/>
    </source>
</evidence>
<gene>
    <name evidence="6" type="ORF">OCV61_16040</name>
</gene>
<dbReference type="RefSeq" id="WP_158422661.1">
    <property type="nucleotide sequence ID" value="NZ_JAOQJL010000043.1"/>
</dbReference>
<feature type="chain" id="PRO_5046979496" evidence="4">
    <location>
        <begin position="27"/>
        <end position="761"/>
    </location>
</feature>
<dbReference type="Gene3D" id="3.40.190.10">
    <property type="entry name" value="Periplasmic binding protein-like II"/>
    <property type="match status" value="2"/>
</dbReference>
<evidence type="ECO:0000313" key="6">
    <source>
        <dbReference type="EMBL" id="MCU6766890.1"/>
    </source>
</evidence>
<keyword evidence="7" id="KW-1185">Reference proteome</keyword>
<dbReference type="InterPro" id="IPR039424">
    <property type="entry name" value="SBP_5"/>
</dbReference>
<reference evidence="6 7" key="1">
    <citation type="journal article" date="2021" name="ISME Commun">
        <title>Automated analysis of genomic sequences facilitates high-throughput and comprehensive description of bacteria.</title>
        <authorList>
            <person name="Hitch T.C.A."/>
        </authorList>
    </citation>
    <scope>NUCLEOTIDE SEQUENCE [LARGE SCALE GENOMIC DNA]</scope>
    <source>
        <strain evidence="6 7">Sanger_23</strain>
    </source>
</reference>